<protein>
    <submittedName>
        <fullName evidence="2">Uncharacterized protein</fullName>
    </submittedName>
</protein>
<dbReference type="AlphaFoldDB" id="A0AAD4ZMW2"/>
<dbReference type="EMBL" id="JAJFAZ020000001">
    <property type="protein sequence ID" value="KAI5351025.1"/>
    <property type="molecule type" value="Genomic_DNA"/>
</dbReference>
<comment type="caution">
    <text evidence="2">The sequence shown here is derived from an EMBL/GenBank/DDBJ whole genome shotgun (WGS) entry which is preliminary data.</text>
</comment>
<name>A0AAD4ZMW2_PRUDU</name>
<proteinExistence type="predicted"/>
<reference evidence="2 3" key="1">
    <citation type="journal article" date="2022" name="G3 (Bethesda)">
        <title>Whole-genome sequence and methylome profiling of the almond [Prunus dulcis (Mill.) D.A. Webb] cultivar 'Nonpareil'.</title>
        <authorList>
            <person name="D'Amico-Willman K.M."/>
            <person name="Ouma W.Z."/>
            <person name="Meulia T."/>
            <person name="Sideli G.M."/>
            <person name="Gradziel T.M."/>
            <person name="Fresnedo-Ramirez J."/>
        </authorList>
    </citation>
    <scope>NUCLEOTIDE SEQUENCE [LARGE SCALE GENOMIC DNA]</scope>
    <source>
        <strain evidence="2">Clone GOH B32 T37-40</strain>
    </source>
</reference>
<gene>
    <name evidence="2" type="ORF">L3X38_003916</name>
</gene>
<evidence type="ECO:0000256" key="1">
    <source>
        <dbReference type="SAM" id="MobiDB-lite"/>
    </source>
</evidence>
<dbReference type="Proteomes" id="UP001054821">
    <property type="component" value="Chromosome 1"/>
</dbReference>
<accession>A0AAD4ZMW2</accession>
<keyword evidence="3" id="KW-1185">Reference proteome</keyword>
<evidence type="ECO:0000313" key="2">
    <source>
        <dbReference type="EMBL" id="KAI5351025.1"/>
    </source>
</evidence>
<organism evidence="2 3">
    <name type="scientific">Prunus dulcis</name>
    <name type="common">Almond</name>
    <name type="synonym">Amygdalus dulcis</name>
    <dbReference type="NCBI Taxonomy" id="3755"/>
    <lineage>
        <taxon>Eukaryota</taxon>
        <taxon>Viridiplantae</taxon>
        <taxon>Streptophyta</taxon>
        <taxon>Embryophyta</taxon>
        <taxon>Tracheophyta</taxon>
        <taxon>Spermatophyta</taxon>
        <taxon>Magnoliopsida</taxon>
        <taxon>eudicotyledons</taxon>
        <taxon>Gunneridae</taxon>
        <taxon>Pentapetalae</taxon>
        <taxon>rosids</taxon>
        <taxon>fabids</taxon>
        <taxon>Rosales</taxon>
        <taxon>Rosaceae</taxon>
        <taxon>Amygdaloideae</taxon>
        <taxon>Amygdaleae</taxon>
        <taxon>Prunus</taxon>
    </lineage>
</organism>
<evidence type="ECO:0000313" key="3">
    <source>
        <dbReference type="Proteomes" id="UP001054821"/>
    </source>
</evidence>
<sequence length="88" mass="9059">MWRAFLVYEFHGLKAQGRRKPAILMGGTRTGARGGGGGVAGLLGREEAGFFLKVLLAIPMGRTGPDASEGAEVDGVDVAGADAEEEKG</sequence>
<feature type="region of interest" description="Disordered" evidence="1">
    <location>
        <begin position="64"/>
        <end position="88"/>
    </location>
</feature>